<gene>
    <name evidence="1" type="ORF">GF068_12865</name>
</gene>
<organism evidence="1 2">
    <name type="scientific">Polyangium spumosum</name>
    <dbReference type="NCBI Taxonomy" id="889282"/>
    <lineage>
        <taxon>Bacteria</taxon>
        <taxon>Pseudomonadati</taxon>
        <taxon>Myxococcota</taxon>
        <taxon>Polyangia</taxon>
        <taxon>Polyangiales</taxon>
        <taxon>Polyangiaceae</taxon>
        <taxon>Polyangium</taxon>
    </lineage>
</organism>
<dbReference type="RefSeq" id="WP_153819644.1">
    <property type="nucleotide sequence ID" value="NZ_WJIE01000003.1"/>
</dbReference>
<proteinExistence type="predicted"/>
<comment type="caution">
    <text evidence="1">The sequence shown here is derived from an EMBL/GenBank/DDBJ whole genome shotgun (WGS) entry which is preliminary data.</text>
</comment>
<evidence type="ECO:0000313" key="2">
    <source>
        <dbReference type="Proteomes" id="UP000440224"/>
    </source>
</evidence>
<dbReference type="Proteomes" id="UP000440224">
    <property type="component" value="Unassembled WGS sequence"/>
</dbReference>
<sequence length="68" mass="7962">MASDEIKNLPLHERMAHFYKLWEMHKRAGDFEVTQEATDRLAAMCNVPAPRVKVRDDDGPRGRFLETY</sequence>
<dbReference type="AlphaFoldDB" id="A0A6N7PRY9"/>
<evidence type="ECO:0000313" key="1">
    <source>
        <dbReference type="EMBL" id="MRG92814.1"/>
    </source>
</evidence>
<keyword evidence="2" id="KW-1185">Reference proteome</keyword>
<accession>A0A6N7PRY9</accession>
<protein>
    <submittedName>
        <fullName evidence="1">Uncharacterized protein</fullName>
    </submittedName>
</protein>
<name>A0A6N7PRY9_9BACT</name>
<reference evidence="1 2" key="1">
    <citation type="submission" date="2019-10" db="EMBL/GenBank/DDBJ databases">
        <title>A soil myxobacterium in the family Polyangiaceae.</title>
        <authorList>
            <person name="Li Y."/>
            <person name="Wang J."/>
        </authorList>
    </citation>
    <scope>NUCLEOTIDE SEQUENCE [LARGE SCALE GENOMIC DNA]</scope>
    <source>
        <strain evidence="1 2">DSM 14734</strain>
    </source>
</reference>
<dbReference type="EMBL" id="WJIE01000003">
    <property type="protein sequence ID" value="MRG92814.1"/>
    <property type="molecule type" value="Genomic_DNA"/>
</dbReference>